<comment type="caution">
    <text evidence="1">The sequence shown here is derived from an EMBL/GenBank/DDBJ whole genome shotgun (WGS) entry which is preliminary data.</text>
</comment>
<accession>A0AAD4I491</accession>
<dbReference type="CDD" id="cd14688">
    <property type="entry name" value="bZIP_YAP"/>
    <property type="match status" value="1"/>
</dbReference>
<dbReference type="AlphaFoldDB" id="A0AAD4I491"/>
<dbReference type="Proteomes" id="UP001197093">
    <property type="component" value="Unassembled WGS sequence"/>
</dbReference>
<evidence type="ECO:0000313" key="1">
    <source>
        <dbReference type="EMBL" id="KAG7294511.1"/>
    </source>
</evidence>
<evidence type="ECO:0008006" key="3">
    <source>
        <dbReference type="Google" id="ProtNLM"/>
    </source>
</evidence>
<keyword evidence="2" id="KW-1185">Reference proteome</keyword>
<dbReference type="EMBL" id="JAHCVI010000001">
    <property type="protein sequence ID" value="KAG7294511.1"/>
    <property type="molecule type" value="Genomic_DNA"/>
</dbReference>
<sequence length="210" mass="22629">MADSARTSRLTENKRRYRARQKEYVADLERRLADTRARGISATIQVQLAARKVAAENECLRQLLRLAGFDDDEIDLWAQQEGCGTKPDGTASGADSGCARRREIAQKAKVCAATIGPCKLLSLLAENPTADIAQVTVRPTSADPPQGTAAHVEGGVECGKAYEMLMRYATSDEKMDYVARALEAGCTSTGQGACAVKKEIIWEALDGMCG</sequence>
<reference evidence="1" key="1">
    <citation type="submission" date="2023-02" db="EMBL/GenBank/DDBJ databases">
        <authorList>
            <person name="Palmer J.M."/>
        </authorList>
    </citation>
    <scope>NUCLEOTIDE SEQUENCE</scope>
    <source>
        <strain evidence="1">FW57</strain>
    </source>
</reference>
<name>A0AAD4I491_9PEZI</name>
<protein>
    <recommendedName>
        <fullName evidence="3">BZIP domain-containing protein</fullName>
    </recommendedName>
</protein>
<evidence type="ECO:0000313" key="2">
    <source>
        <dbReference type="Proteomes" id="UP001197093"/>
    </source>
</evidence>
<dbReference type="PANTHER" id="PTHR42070">
    <property type="entry name" value="FILAMENT ASSOCIATED PROTEIN, PUTATIVE (AFU_ORTHOLOGUE AFUA_8G06630)-RELATED"/>
    <property type="match status" value="1"/>
</dbReference>
<proteinExistence type="predicted"/>
<dbReference type="PANTHER" id="PTHR42070:SF1">
    <property type="entry name" value="FILAMENT ASSOCIATED PROTEIN, PUTATIVE (AFU_ORTHOLOGUE AFUA_8G06630)-RELATED"/>
    <property type="match status" value="1"/>
</dbReference>
<gene>
    <name evidence="1" type="ORF">NEMBOFW57_004586</name>
</gene>
<organism evidence="1 2">
    <name type="scientific">Staphylotrichum longicolle</name>
    <dbReference type="NCBI Taxonomy" id="669026"/>
    <lineage>
        <taxon>Eukaryota</taxon>
        <taxon>Fungi</taxon>
        <taxon>Dikarya</taxon>
        <taxon>Ascomycota</taxon>
        <taxon>Pezizomycotina</taxon>
        <taxon>Sordariomycetes</taxon>
        <taxon>Sordariomycetidae</taxon>
        <taxon>Sordariales</taxon>
        <taxon>Chaetomiaceae</taxon>
        <taxon>Staphylotrichum</taxon>
    </lineage>
</organism>